<feature type="compositionally biased region" description="Basic residues" evidence="1">
    <location>
        <begin position="28"/>
        <end position="37"/>
    </location>
</feature>
<protein>
    <submittedName>
        <fullName evidence="2">Uncharacterized protein</fullName>
    </submittedName>
</protein>
<dbReference type="EMBL" id="JABMIG020000276">
    <property type="protein sequence ID" value="KAL3782809.1"/>
    <property type="molecule type" value="Genomic_DNA"/>
</dbReference>
<gene>
    <name evidence="2" type="ORF">HJC23_005699</name>
</gene>
<dbReference type="AlphaFoldDB" id="A0ABD3P4X3"/>
<feature type="region of interest" description="Disordered" evidence="1">
    <location>
        <begin position="1"/>
        <end position="59"/>
    </location>
</feature>
<dbReference type="Proteomes" id="UP001516023">
    <property type="component" value="Unassembled WGS sequence"/>
</dbReference>
<organism evidence="2 3">
    <name type="scientific">Cyclotella cryptica</name>
    <dbReference type="NCBI Taxonomy" id="29204"/>
    <lineage>
        <taxon>Eukaryota</taxon>
        <taxon>Sar</taxon>
        <taxon>Stramenopiles</taxon>
        <taxon>Ochrophyta</taxon>
        <taxon>Bacillariophyta</taxon>
        <taxon>Coscinodiscophyceae</taxon>
        <taxon>Thalassiosirophycidae</taxon>
        <taxon>Stephanodiscales</taxon>
        <taxon>Stephanodiscaceae</taxon>
        <taxon>Cyclotella</taxon>
    </lineage>
</organism>
<keyword evidence="3" id="KW-1185">Reference proteome</keyword>
<evidence type="ECO:0000256" key="1">
    <source>
        <dbReference type="SAM" id="MobiDB-lite"/>
    </source>
</evidence>
<evidence type="ECO:0000313" key="3">
    <source>
        <dbReference type="Proteomes" id="UP001516023"/>
    </source>
</evidence>
<evidence type="ECO:0000313" key="2">
    <source>
        <dbReference type="EMBL" id="KAL3782809.1"/>
    </source>
</evidence>
<comment type="caution">
    <text evidence="2">The sequence shown here is derived from an EMBL/GenBank/DDBJ whole genome shotgun (WGS) entry which is preliminary data.</text>
</comment>
<reference evidence="2 3" key="1">
    <citation type="journal article" date="2020" name="G3 (Bethesda)">
        <title>Improved Reference Genome for Cyclotella cryptica CCMP332, a Model for Cell Wall Morphogenesis, Salinity Adaptation, and Lipid Production in Diatoms (Bacillariophyta).</title>
        <authorList>
            <person name="Roberts W.R."/>
            <person name="Downey K.M."/>
            <person name="Ruck E.C."/>
            <person name="Traller J.C."/>
            <person name="Alverson A.J."/>
        </authorList>
    </citation>
    <scope>NUCLEOTIDE SEQUENCE [LARGE SCALE GENOMIC DNA]</scope>
    <source>
        <strain evidence="2 3">CCMP332</strain>
    </source>
</reference>
<sequence length="81" mass="8909">MAKTKKLTPEDVEDSYGKGGLKQYFKPVPKKKKRGRPPKTVCGCKQENHAPSPPMHQRKDPPELLVAAVAAQVKVAGMVEE</sequence>
<name>A0ABD3P4X3_9STRA</name>
<accession>A0ABD3P4X3</accession>
<proteinExistence type="predicted"/>